<dbReference type="Proteomes" id="UP001165396">
    <property type="component" value="Unassembled WGS sequence"/>
</dbReference>
<comment type="caution">
    <text evidence="1">The sequence shown here is derived from an EMBL/GenBank/DDBJ whole genome shotgun (WGS) entry which is preliminary data.</text>
</comment>
<organism evidence="1 2">
    <name type="scientific">Pseudosulfitobacter koreensis</name>
    <dbReference type="NCBI Taxonomy" id="2968472"/>
    <lineage>
        <taxon>Bacteria</taxon>
        <taxon>Pseudomonadati</taxon>
        <taxon>Pseudomonadota</taxon>
        <taxon>Alphaproteobacteria</taxon>
        <taxon>Rhodobacterales</taxon>
        <taxon>Roseobacteraceae</taxon>
        <taxon>Pseudosulfitobacter</taxon>
    </lineage>
</organism>
<proteinExistence type="predicted"/>
<dbReference type="EMBL" id="JANKJG010000008">
    <property type="protein sequence ID" value="MCR8827279.1"/>
    <property type="molecule type" value="Genomic_DNA"/>
</dbReference>
<dbReference type="RefSeq" id="WP_258295047.1">
    <property type="nucleotide sequence ID" value="NZ_JANKJG010000008.1"/>
</dbReference>
<protein>
    <submittedName>
        <fullName evidence="1">Uncharacterized protein</fullName>
    </submittedName>
</protein>
<evidence type="ECO:0000313" key="1">
    <source>
        <dbReference type="EMBL" id="MCR8827279.1"/>
    </source>
</evidence>
<gene>
    <name evidence="1" type="ORF">NTA49_12110</name>
</gene>
<sequence length="53" mass="5912">MSQVRRASRAQWLAYAFRSAAFKKTPHIPVWNGGARDAVIVWDPDDLAKADLG</sequence>
<reference evidence="1" key="1">
    <citation type="submission" date="2022-07" db="EMBL/GenBank/DDBJ databases">
        <title>Pseudosulfitobacter sp. strain AP-MA-4, whole genome sequence.</title>
        <authorList>
            <person name="Jiang Y."/>
        </authorList>
    </citation>
    <scope>NUCLEOTIDE SEQUENCE</scope>
    <source>
        <strain evidence="1">AP-MA-4</strain>
    </source>
</reference>
<name>A0ABT1Z2C7_9RHOB</name>
<accession>A0ABT1Z2C7</accession>
<evidence type="ECO:0000313" key="2">
    <source>
        <dbReference type="Proteomes" id="UP001165396"/>
    </source>
</evidence>
<keyword evidence="2" id="KW-1185">Reference proteome</keyword>